<dbReference type="CDD" id="cd02440">
    <property type="entry name" value="AdoMet_MTases"/>
    <property type="match status" value="1"/>
</dbReference>
<evidence type="ECO:0000313" key="3">
    <source>
        <dbReference type="Proteomes" id="UP000182498"/>
    </source>
</evidence>
<dbReference type="OrthoDB" id="5174037at2"/>
<dbReference type="PANTHER" id="PTHR43861">
    <property type="entry name" value="TRANS-ACONITATE 2-METHYLTRANSFERASE-RELATED"/>
    <property type="match status" value="1"/>
</dbReference>
<dbReference type="Pfam" id="PF08241">
    <property type="entry name" value="Methyltransf_11"/>
    <property type="match status" value="1"/>
</dbReference>
<reference evidence="3" key="1">
    <citation type="submission" date="2015-11" db="EMBL/GenBank/DDBJ databases">
        <authorList>
            <person name="Dugat-Bony E."/>
        </authorList>
    </citation>
    <scope>NUCLEOTIDE SEQUENCE [LARGE SCALE GENOMIC DNA]</scope>
    <source>
        <strain evidence="3">Mu292</strain>
    </source>
</reference>
<dbReference type="GO" id="GO:0008757">
    <property type="term" value="F:S-adenosylmethionine-dependent methyltransferase activity"/>
    <property type="evidence" value="ECO:0007669"/>
    <property type="project" value="InterPro"/>
</dbReference>
<feature type="domain" description="Methyltransferase type 11" evidence="1">
    <location>
        <begin position="72"/>
        <end position="162"/>
    </location>
</feature>
<keyword evidence="3" id="KW-1185">Reference proteome</keyword>
<evidence type="ECO:0000259" key="1">
    <source>
        <dbReference type="Pfam" id="PF08241"/>
    </source>
</evidence>
<dbReference type="Gene3D" id="3.40.50.150">
    <property type="entry name" value="Vaccinia Virus protein VP39"/>
    <property type="match status" value="1"/>
</dbReference>
<dbReference type="InterPro" id="IPR013216">
    <property type="entry name" value="Methyltransf_11"/>
</dbReference>
<accession>A0A0X8XUS1</accession>
<name>A0A0X8XUS1_9CORY</name>
<dbReference type="AlphaFoldDB" id="A0A0X8XUS1"/>
<keyword evidence="2" id="KW-0808">Transferase</keyword>
<dbReference type="GO" id="GO:0032259">
    <property type="term" value="P:methylation"/>
    <property type="evidence" value="ECO:0007669"/>
    <property type="project" value="UniProtKB-KW"/>
</dbReference>
<dbReference type="InterPro" id="IPR029063">
    <property type="entry name" value="SAM-dependent_MTases_sf"/>
</dbReference>
<sequence>MTTAATTETSAITETAALQDRLDFYWSGRAAEYHAHQVSGARAAIDRELWASVFATALDGCGREGSGALDILDVGTGSGYLASLLADAGHRVTGVDHSPGMVSAAQAAHPDLRVLIGDAHAPGILASSLDAVVNRYVLWTLPDPVAAARAWRTLLRPGGTVVAVDATWFPHGVDPAMKVPSADGEDAFVRTYDPATLGALPLGTAASMEDFAEVFLVAGFTDVIVKPLPQVAELDLRFGVAPGHESRPHFVVTARCP</sequence>
<gene>
    <name evidence="2" type="ORF">CVAR292_00332</name>
</gene>
<protein>
    <submittedName>
        <fullName evidence="2">Methylase involved in ubiquinone/menaquinone biosynthesis</fullName>
    </submittedName>
</protein>
<dbReference type="EMBL" id="FAUH01000002">
    <property type="protein sequence ID" value="CUU65023.1"/>
    <property type="molecule type" value="Genomic_DNA"/>
</dbReference>
<proteinExistence type="predicted"/>
<dbReference type="SUPFAM" id="SSF53335">
    <property type="entry name" value="S-adenosyl-L-methionine-dependent methyltransferases"/>
    <property type="match status" value="1"/>
</dbReference>
<evidence type="ECO:0000313" key="2">
    <source>
        <dbReference type="EMBL" id="CUU65023.1"/>
    </source>
</evidence>
<organism evidence="2 3">
    <name type="scientific">Corynebacterium variabile</name>
    <dbReference type="NCBI Taxonomy" id="1727"/>
    <lineage>
        <taxon>Bacteria</taxon>
        <taxon>Bacillati</taxon>
        <taxon>Actinomycetota</taxon>
        <taxon>Actinomycetes</taxon>
        <taxon>Mycobacteriales</taxon>
        <taxon>Corynebacteriaceae</taxon>
        <taxon>Corynebacterium</taxon>
    </lineage>
</organism>
<dbReference type="RefSeq" id="WP_082796364.1">
    <property type="nucleotide sequence ID" value="NZ_DAMCIH010000003.1"/>
</dbReference>
<dbReference type="Proteomes" id="UP000182498">
    <property type="component" value="Unassembled WGS sequence"/>
</dbReference>
<keyword evidence="2" id="KW-0830">Ubiquinone</keyword>
<keyword evidence="2" id="KW-0489">Methyltransferase</keyword>